<dbReference type="RefSeq" id="WP_380729575.1">
    <property type="nucleotide sequence ID" value="NZ_JBHTLK010000312.1"/>
</dbReference>
<sequence>MRRSLLSSLSLLVSTLYVWVAVVAFGGILVETIVIYPNVFHDPPASLAQAVAFFAITGPADLFPPMGALTVALAVATLVLLWRVRSARWWLVAGLASLVVGEFLFSVLFFWPRNEIMFDEGATVHSVEVLRRTAVEFETGHWVRLAVSGLTAVLVFTGYQRFRRASGTAVGA</sequence>
<dbReference type="Proteomes" id="UP001597168">
    <property type="component" value="Unassembled WGS sequence"/>
</dbReference>
<feature type="transmembrane region" description="Helical" evidence="1">
    <location>
        <begin position="62"/>
        <end position="82"/>
    </location>
</feature>
<keyword evidence="1" id="KW-1133">Transmembrane helix</keyword>
<organism evidence="2 3">
    <name type="scientific">Saccharothrix hoggarensis</name>
    <dbReference type="NCBI Taxonomy" id="913853"/>
    <lineage>
        <taxon>Bacteria</taxon>
        <taxon>Bacillati</taxon>
        <taxon>Actinomycetota</taxon>
        <taxon>Actinomycetes</taxon>
        <taxon>Pseudonocardiales</taxon>
        <taxon>Pseudonocardiaceae</taxon>
        <taxon>Saccharothrix</taxon>
    </lineage>
</organism>
<dbReference type="EMBL" id="JBHTLK010000312">
    <property type="protein sequence ID" value="MFD1152034.1"/>
    <property type="molecule type" value="Genomic_DNA"/>
</dbReference>
<feature type="transmembrane region" description="Helical" evidence="1">
    <location>
        <begin position="12"/>
        <end position="36"/>
    </location>
</feature>
<proteinExistence type="predicted"/>
<name>A0ABW3R4P3_9PSEU</name>
<dbReference type="Pfam" id="PF08592">
    <property type="entry name" value="Anthrone_oxy"/>
    <property type="match status" value="1"/>
</dbReference>
<evidence type="ECO:0000313" key="2">
    <source>
        <dbReference type="EMBL" id="MFD1152034.1"/>
    </source>
</evidence>
<dbReference type="InterPro" id="IPR013901">
    <property type="entry name" value="Anthrone_oxy"/>
</dbReference>
<feature type="transmembrane region" description="Helical" evidence="1">
    <location>
        <begin position="89"/>
        <end position="111"/>
    </location>
</feature>
<gene>
    <name evidence="2" type="ORF">ACFQ3T_33255</name>
</gene>
<comment type="caution">
    <text evidence="2">The sequence shown here is derived from an EMBL/GenBank/DDBJ whole genome shotgun (WGS) entry which is preliminary data.</text>
</comment>
<keyword evidence="1" id="KW-0472">Membrane</keyword>
<evidence type="ECO:0000313" key="3">
    <source>
        <dbReference type="Proteomes" id="UP001597168"/>
    </source>
</evidence>
<protein>
    <submittedName>
        <fullName evidence="2">DUF1772 domain-containing protein</fullName>
    </submittedName>
</protein>
<keyword evidence="1" id="KW-0812">Transmembrane</keyword>
<reference evidence="3" key="1">
    <citation type="journal article" date="2019" name="Int. J. Syst. Evol. Microbiol.">
        <title>The Global Catalogue of Microorganisms (GCM) 10K type strain sequencing project: providing services to taxonomists for standard genome sequencing and annotation.</title>
        <authorList>
            <consortium name="The Broad Institute Genomics Platform"/>
            <consortium name="The Broad Institute Genome Sequencing Center for Infectious Disease"/>
            <person name="Wu L."/>
            <person name="Ma J."/>
        </authorList>
    </citation>
    <scope>NUCLEOTIDE SEQUENCE [LARGE SCALE GENOMIC DNA]</scope>
    <source>
        <strain evidence="3">CCUG 60214</strain>
    </source>
</reference>
<accession>A0ABW3R4P3</accession>
<keyword evidence="3" id="KW-1185">Reference proteome</keyword>
<evidence type="ECO:0000256" key="1">
    <source>
        <dbReference type="SAM" id="Phobius"/>
    </source>
</evidence>
<feature type="transmembrane region" description="Helical" evidence="1">
    <location>
        <begin position="141"/>
        <end position="159"/>
    </location>
</feature>